<dbReference type="GO" id="GO:0033549">
    <property type="term" value="F:MAP kinase phosphatase activity"/>
    <property type="evidence" value="ECO:0007669"/>
    <property type="project" value="TreeGrafter"/>
</dbReference>
<comment type="caution">
    <text evidence="10">The sequence shown here is derived from an EMBL/GenBank/DDBJ whole genome shotgun (WGS) entry which is preliminary data.</text>
</comment>
<dbReference type="SMART" id="SM00195">
    <property type="entry name" value="DSPc"/>
    <property type="match status" value="1"/>
</dbReference>
<comment type="catalytic activity">
    <reaction evidence="4 7">
        <text>O-phospho-L-seryl-[protein] + H2O = L-seryl-[protein] + phosphate</text>
        <dbReference type="Rhea" id="RHEA:20629"/>
        <dbReference type="Rhea" id="RHEA-COMP:9863"/>
        <dbReference type="Rhea" id="RHEA-COMP:11604"/>
        <dbReference type="ChEBI" id="CHEBI:15377"/>
        <dbReference type="ChEBI" id="CHEBI:29999"/>
        <dbReference type="ChEBI" id="CHEBI:43474"/>
        <dbReference type="ChEBI" id="CHEBI:83421"/>
        <dbReference type="EC" id="3.1.3.16"/>
    </reaction>
</comment>
<accession>A0AAV2IL08</accession>
<dbReference type="PROSITE" id="PS50056">
    <property type="entry name" value="TYR_PHOSPHATASE_2"/>
    <property type="match status" value="1"/>
</dbReference>
<feature type="domain" description="Tyrosine specific protein phosphatases" evidence="9">
    <location>
        <begin position="119"/>
        <end position="177"/>
    </location>
</feature>
<dbReference type="EC" id="3.1.3.48" evidence="7"/>
<proteinExistence type="inferred from homology"/>
<dbReference type="InterPro" id="IPR000340">
    <property type="entry name" value="Dual-sp_phosphatase_cat-dom"/>
</dbReference>
<dbReference type="Proteomes" id="UP001497497">
    <property type="component" value="Unassembled WGS sequence"/>
</dbReference>
<dbReference type="SUPFAM" id="SSF52799">
    <property type="entry name" value="(Phosphotyrosine protein) phosphatases II"/>
    <property type="match status" value="1"/>
</dbReference>
<name>A0AAV2IL08_LYMST</name>
<evidence type="ECO:0000313" key="11">
    <source>
        <dbReference type="Proteomes" id="UP001497497"/>
    </source>
</evidence>
<evidence type="ECO:0000259" key="8">
    <source>
        <dbReference type="PROSITE" id="PS50054"/>
    </source>
</evidence>
<gene>
    <name evidence="10" type="ORF">GSLYS_00021205001</name>
</gene>
<feature type="domain" description="Tyrosine-protein phosphatase" evidence="8">
    <location>
        <begin position="48"/>
        <end position="198"/>
    </location>
</feature>
<dbReference type="GO" id="GO:0004725">
    <property type="term" value="F:protein tyrosine phosphatase activity"/>
    <property type="evidence" value="ECO:0007669"/>
    <property type="project" value="UniProtKB-EC"/>
</dbReference>
<sequence length="200" mass="22550">MTSKTLKLFIQVKEFLSKDKNDSHKVTGHPSPTMKCFSYFALPAAPKNHCDEVYPGVWLGDADCAKKLSVLKEMKVTHVLNVCMGNRFNQVETNEEFYKEANISFHGIPALDVPTFKILPYLEPAADFIDNALAKGGVVYIHCQQGISRSATVVIAFLMLRRRMDLLTAVQQVRGRREICPNEGFLKQLCSLNEDILSKR</sequence>
<dbReference type="GO" id="GO:0043409">
    <property type="term" value="P:negative regulation of MAPK cascade"/>
    <property type="evidence" value="ECO:0007669"/>
    <property type="project" value="TreeGrafter"/>
</dbReference>
<evidence type="ECO:0000256" key="7">
    <source>
        <dbReference type="RuleBase" id="RU366038"/>
    </source>
</evidence>
<keyword evidence="3 7" id="KW-0904">Protein phosphatase</keyword>
<evidence type="ECO:0000313" key="10">
    <source>
        <dbReference type="EMBL" id="CAL1547888.1"/>
    </source>
</evidence>
<dbReference type="InterPro" id="IPR020422">
    <property type="entry name" value="TYR_PHOSPHATASE_DUAL_dom"/>
</dbReference>
<dbReference type="PRINTS" id="PR01909">
    <property type="entry name" value="ADSPHPHTASEA"/>
</dbReference>
<dbReference type="GO" id="GO:0004722">
    <property type="term" value="F:protein serine/threonine phosphatase activity"/>
    <property type="evidence" value="ECO:0007669"/>
    <property type="project" value="UniProtKB-EC"/>
</dbReference>
<reference evidence="10 11" key="1">
    <citation type="submission" date="2024-04" db="EMBL/GenBank/DDBJ databases">
        <authorList>
            <consortium name="Genoscope - CEA"/>
            <person name="William W."/>
        </authorList>
    </citation>
    <scope>NUCLEOTIDE SEQUENCE [LARGE SCALE GENOMIC DNA]</scope>
</reference>
<feature type="active site" description="Phosphocysteine intermediate" evidence="6">
    <location>
        <position position="143"/>
    </location>
</feature>
<keyword evidence="2 7" id="KW-0378">Hydrolase</keyword>
<comment type="catalytic activity">
    <reaction evidence="7">
        <text>O-phospho-L-tyrosyl-[protein] + H2O = L-tyrosyl-[protein] + phosphate</text>
        <dbReference type="Rhea" id="RHEA:10684"/>
        <dbReference type="Rhea" id="RHEA-COMP:10136"/>
        <dbReference type="Rhea" id="RHEA-COMP:20101"/>
        <dbReference type="ChEBI" id="CHEBI:15377"/>
        <dbReference type="ChEBI" id="CHEBI:43474"/>
        <dbReference type="ChEBI" id="CHEBI:46858"/>
        <dbReference type="ChEBI" id="CHEBI:61978"/>
        <dbReference type="EC" id="3.1.3.48"/>
    </reaction>
</comment>
<dbReference type="EMBL" id="CAXITT010001094">
    <property type="protein sequence ID" value="CAL1547888.1"/>
    <property type="molecule type" value="Genomic_DNA"/>
</dbReference>
<dbReference type="AlphaFoldDB" id="A0AAV2IL08"/>
<dbReference type="PROSITE" id="PS50054">
    <property type="entry name" value="TYR_PHOSPHATASE_DUAL"/>
    <property type="match status" value="1"/>
</dbReference>
<dbReference type="PANTHER" id="PTHR45682">
    <property type="entry name" value="AGAP008228-PA"/>
    <property type="match status" value="1"/>
</dbReference>
<comment type="similarity">
    <text evidence="1 7">Belongs to the protein-tyrosine phosphatase family. Non-receptor class dual specificity subfamily.</text>
</comment>
<dbReference type="GO" id="GO:0005737">
    <property type="term" value="C:cytoplasm"/>
    <property type="evidence" value="ECO:0007669"/>
    <property type="project" value="TreeGrafter"/>
</dbReference>
<dbReference type="PRINTS" id="PR01908">
    <property type="entry name" value="ADSPHPHTASE"/>
</dbReference>
<comment type="catalytic activity">
    <reaction evidence="5 7">
        <text>O-phospho-L-threonyl-[protein] + H2O = L-threonyl-[protein] + phosphate</text>
        <dbReference type="Rhea" id="RHEA:47004"/>
        <dbReference type="Rhea" id="RHEA-COMP:11060"/>
        <dbReference type="Rhea" id="RHEA-COMP:11605"/>
        <dbReference type="ChEBI" id="CHEBI:15377"/>
        <dbReference type="ChEBI" id="CHEBI:30013"/>
        <dbReference type="ChEBI" id="CHEBI:43474"/>
        <dbReference type="ChEBI" id="CHEBI:61977"/>
        <dbReference type="EC" id="3.1.3.16"/>
    </reaction>
</comment>
<dbReference type="EC" id="3.1.3.16" evidence="7"/>
<dbReference type="Pfam" id="PF00782">
    <property type="entry name" value="DSPc"/>
    <property type="match status" value="1"/>
</dbReference>
<evidence type="ECO:0000256" key="3">
    <source>
        <dbReference type="ARBA" id="ARBA00022912"/>
    </source>
</evidence>
<protein>
    <recommendedName>
        <fullName evidence="7">Dual specificity protein phosphatase</fullName>
        <ecNumber evidence="7">3.1.3.16</ecNumber>
        <ecNumber evidence="7">3.1.3.48</ecNumber>
    </recommendedName>
</protein>
<comment type="function">
    <text evidence="7">Dual specificity phosphatase able to dephosphorylate phosphotyrosine, phosphoserine and phosphothreonine residues, with a preference for phosphotyrosine as a substrate.</text>
</comment>
<evidence type="ECO:0000256" key="4">
    <source>
        <dbReference type="ARBA" id="ARBA00047761"/>
    </source>
</evidence>
<dbReference type="GO" id="GO:0008138">
    <property type="term" value="F:protein tyrosine/serine/threonine phosphatase activity"/>
    <property type="evidence" value="ECO:0007669"/>
    <property type="project" value="UniProtKB-UniRule"/>
</dbReference>
<dbReference type="Gene3D" id="3.90.190.10">
    <property type="entry name" value="Protein tyrosine phosphatase superfamily"/>
    <property type="match status" value="1"/>
</dbReference>
<dbReference type="PANTHER" id="PTHR45682:SF1">
    <property type="entry name" value="DUAL SPECIFICITY PROTEIN PHOSPHATASE 3"/>
    <property type="match status" value="1"/>
</dbReference>
<dbReference type="InterPro" id="IPR000387">
    <property type="entry name" value="Tyr_Pase_dom"/>
</dbReference>
<dbReference type="PROSITE" id="PS00383">
    <property type="entry name" value="TYR_PHOSPHATASE_1"/>
    <property type="match status" value="1"/>
</dbReference>
<dbReference type="CDD" id="cd14515">
    <property type="entry name" value="DUSP3-like"/>
    <property type="match status" value="1"/>
</dbReference>
<organism evidence="10 11">
    <name type="scientific">Lymnaea stagnalis</name>
    <name type="common">Great pond snail</name>
    <name type="synonym">Helix stagnalis</name>
    <dbReference type="NCBI Taxonomy" id="6523"/>
    <lineage>
        <taxon>Eukaryota</taxon>
        <taxon>Metazoa</taxon>
        <taxon>Spiralia</taxon>
        <taxon>Lophotrochozoa</taxon>
        <taxon>Mollusca</taxon>
        <taxon>Gastropoda</taxon>
        <taxon>Heterobranchia</taxon>
        <taxon>Euthyneura</taxon>
        <taxon>Panpulmonata</taxon>
        <taxon>Hygrophila</taxon>
        <taxon>Lymnaeoidea</taxon>
        <taxon>Lymnaeidae</taxon>
        <taxon>Lymnaea</taxon>
    </lineage>
</organism>
<evidence type="ECO:0000256" key="2">
    <source>
        <dbReference type="ARBA" id="ARBA00022801"/>
    </source>
</evidence>
<evidence type="ECO:0000256" key="1">
    <source>
        <dbReference type="ARBA" id="ARBA00008601"/>
    </source>
</evidence>
<evidence type="ECO:0000256" key="5">
    <source>
        <dbReference type="ARBA" id="ARBA00048336"/>
    </source>
</evidence>
<keyword evidence="11" id="KW-1185">Reference proteome</keyword>
<dbReference type="InterPro" id="IPR020405">
    <property type="entry name" value="Atypical_DUSP_subfamA"/>
</dbReference>
<evidence type="ECO:0000256" key="6">
    <source>
        <dbReference type="PIRSR" id="PIRSR620405-1"/>
    </source>
</evidence>
<dbReference type="InterPro" id="IPR029021">
    <property type="entry name" value="Prot-tyrosine_phosphatase-like"/>
</dbReference>
<dbReference type="InterPro" id="IPR016130">
    <property type="entry name" value="Tyr_Pase_AS"/>
</dbReference>
<evidence type="ECO:0000259" key="9">
    <source>
        <dbReference type="PROSITE" id="PS50056"/>
    </source>
</evidence>